<evidence type="ECO:0000259" key="2">
    <source>
        <dbReference type="Pfam" id="PF13018"/>
    </source>
</evidence>
<proteinExistence type="predicted"/>
<dbReference type="RefSeq" id="WP_244968601.1">
    <property type="nucleotide sequence ID" value="NZ_JABBFO010000051.1"/>
</dbReference>
<dbReference type="Proteomes" id="UP000786875">
    <property type="component" value="Unassembled WGS sequence"/>
</dbReference>
<organism evidence="3 4">
    <name type="scientific">Rosenbergiella australiborealis</name>
    <dbReference type="NCBI Taxonomy" id="1544696"/>
    <lineage>
        <taxon>Bacteria</taxon>
        <taxon>Pseudomonadati</taxon>
        <taxon>Pseudomonadota</taxon>
        <taxon>Gammaproteobacteria</taxon>
        <taxon>Enterobacterales</taxon>
        <taxon>Erwiniaceae</taxon>
        <taxon>Rosenbergiella</taxon>
    </lineage>
</organism>
<feature type="domain" description="ESPR" evidence="2">
    <location>
        <begin position="1"/>
        <end position="46"/>
    </location>
</feature>
<keyword evidence="1" id="KW-0812">Transmembrane</keyword>
<feature type="non-terminal residue" evidence="3">
    <location>
        <position position="79"/>
    </location>
</feature>
<feature type="transmembrane region" description="Helical" evidence="1">
    <location>
        <begin position="51"/>
        <end position="72"/>
    </location>
</feature>
<accession>A0ABS5T882</accession>
<gene>
    <name evidence="3" type="ORF">HGT73_14685</name>
</gene>
<sequence>MNKNCYRIVFNRARGMLMVVADITVAAHALTAPCARQKRPVSSASFRLTRLSFGLLLAVGGISFPVHAKIIADPQASSA</sequence>
<protein>
    <submittedName>
        <fullName evidence="3">Filamentous hemagglutinin</fullName>
    </submittedName>
</protein>
<dbReference type="EMBL" id="JABBFO010000051">
    <property type="protein sequence ID" value="MBT0728572.1"/>
    <property type="molecule type" value="Genomic_DNA"/>
</dbReference>
<evidence type="ECO:0000313" key="3">
    <source>
        <dbReference type="EMBL" id="MBT0728572.1"/>
    </source>
</evidence>
<evidence type="ECO:0000313" key="4">
    <source>
        <dbReference type="Proteomes" id="UP000786875"/>
    </source>
</evidence>
<keyword evidence="1" id="KW-1133">Transmembrane helix</keyword>
<keyword evidence="1" id="KW-0472">Membrane</keyword>
<dbReference type="Pfam" id="PF13018">
    <property type="entry name" value="ESPR"/>
    <property type="match status" value="1"/>
</dbReference>
<evidence type="ECO:0000256" key="1">
    <source>
        <dbReference type="SAM" id="Phobius"/>
    </source>
</evidence>
<keyword evidence="4" id="KW-1185">Reference proteome</keyword>
<comment type="caution">
    <text evidence="3">The sequence shown here is derived from an EMBL/GenBank/DDBJ whole genome shotgun (WGS) entry which is preliminary data.</text>
</comment>
<reference evidence="3 4" key="1">
    <citation type="submission" date="2020-04" db="EMBL/GenBank/DDBJ databases">
        <title>Genome sequencing of Rosenbergiella species.</title>
        <authorList>
            <person name="Alvarez-Perez S."/>
            <person name="Lievens B."/>
        </authorList>
    </citation>
    <scope>NUCLEOTIDE SEQUENCE [LARGE SCALE GENOMIC DNA]</scope>
    <source>
        <strain evidence="3 4">CdVSA20.1</strain>
    </source>
</reference>
<dbReference type="InterPro" id="IPR024973">
    <property type="entry name" value="ESPR"/>
</dbReference>
<name>A0ABS5T882_9GAMM</name>